<dbReference type="EMBL" id="SJPV01000003">
    <property type="protein sequence ID" value="TWU39176.1"/>
    <property type="molecule type" value="Genomic_DNA"/>
</dbReference>
<dbReference type="AlphaFoldDB" id="A0A5C6DVU9"/>
<protein>
    <submittedName>
        <fullName evidence="1">Uncharacterized protein</fullName>
    </submittedName>
</protein>
<evidence type="ECO:0000313" key="1">
    <source>
        <dbReference type="EMBL" id="TWU39176.1"/>
    </source>
</evidence>
<keyword evidence="2" id="KW-1185">Reference proteome</keyword>
<evidence type="ECO:0000313" key="2">
    <source>
        <dbReference type="Proteomes" id="UP000319143"/>
    </source>
</evidence>
<dbReference type="Proteomes" id="UP000319143">
    <property type="component" value="Unassembled WGS sequence"/>
</dbReference>
<name>A0A5C6DVU9_9BACT</name>
<gene>
    <name evidence="1" type="ORF">Poly41_19980</name>
</gene>
<sequence length="123" mass="13877">MSAPHGTGSAASRQGPFFPVFHMKFPSQTHRFQNAAYATVVLCFPDSFPLFADSFRWIPLRGAPFREVPIRPLPILTRIVSLFRSESRRGPRIPAIRCEDGIALLPPWLPFTLSPLFCRLLPT</sequence>
<comment type="caution">
    <text evidence="1">The sequence shown here is derived from an EMBL/GenBank/DDBJ whole genome shotgun (WGS) entry which is preliminary data.</text>
</comment>
<accession>A0A5C6DVU9</accession>
<organism evidence="1 2">
    <name type="scientific">Novipirellula artificiosorum</name>
    <dbReference type="NCBI Taxonomy" id="2528016"/>
    <lineage>
        <taxon>Bacteria</taxon>
        <taxon>Pseudomonadati</taxon>
        <taxon>Planctomycetota</taxon>
        <taxon>Planctomycetia</taxon>
        <taxon>Pirellulales</taxon>
        <taxon>Pirellulaceae</taxon>
        <taxon>Novipirellula</taxon>
    </lineage>
</organism>
<proteinExistence type="predicted"/>
<reference evidence="1 2" key="1">
    <citation type="submission" date="2019-02" db="EMBL/GenBank/DDBJ databases">
        <title>Deep-cultivation of Planctomycetes and their phenomic and genomic characterization uncovers novel biology.</title>
        <authorList>
            <person name="Wiegand S."/>
            <person name="Jogler M."/>
            <person name="Boedeker C."/>
            <person name="Pinto D."/>
            <person name="Vollmers J."/>
            <person name="Rivas-Marin E."/>
            <person name="Kohn T."/>
            <person name="Peeters S.H."/>
            <person name="Heuer A."/>
            <person name="Rast P."/>
            <person name="Oberbeckmann S."/>
            <person name="Bunk B."/>
            <person name="Jeske O."/>
            <person name="Meyerdierks A."/>
            <person name="Storesund J.E."/>
            <person name="Kallscheuer N."/>
            <person name="Luecker S."/>
            <person name="Lage O.M."/>
            <person name="Pohl T."/>
            <person name="Merkel B.J."/>
            <person name="Hornburger P."/>
            <person name="Mueller R.-W."/>
            <person name="Bruemmer F."/>
            <person name="Labrenz M."/>
            <person name="Spormann A.M."/>
            <person name="Op Den Camp H."/>
            <person name="Overmann J."/>
            <person name="Amann R."/>
            <person name="Jetten M.S.M."/>
            <person name="Mascher T."/>
            <person name="Medema M.H."/>
            <person name="Devos D.P."/>
            <person name="Kaster A.-K."/>
            <person name="Ovreas L."/>
            <person name="Rohde M."/>
            <person name="Galperin M.Y."/>
            <person name="Jogler C."/>
        </authorList>
    </citation>
    <scope>NUCLEOTIDE SEQUENCE [LARGE SCALE GENOMIC DNA]</scope>
    <source>
        <strain evidence="1 2">Poly41</strain>
    </source>
</reference>